<protein>
    <submittedName>
        <fullName evidence="1">Uncharacterized protein</fullName>
    </submittedName>
</protein>
<accession>A0A318RWC8</accession>
<dbReference type="RefSeq" id="WP_158540010.1">
    <property type="nucleotide sequence ID" value="NZ_QJSP01000014.1"/>
</dbReference>
<evidence type="ECO:0000313" key="1">
    <source>
        <dbReference type="EMBL" id="PYE14047.1"/>
    </source>
</evidence>
<dbReference type="EMBL" id="QJSP01000014">
    <property type="protein sequence ID" value="PYE14047.1"/>
    <property type="molecule type" value="Genomic_DNA"/>
</dbReference>
<evidence type="ECO:0000313" key="2">
    <source>
        <dbReference type="Proteomes" id="UP000247591"/>
    </source>
</evidence>
<organism evidence="1 2">
    <name type="scientific">Williamsia limnetica</name>
    <dbReference type="NCBI Taxonomy" id="882452"/>
    <lineage>
        <taxon>Bacteria</taxon>
        <taxon>Bacillati</taxon>
        <taxon>Actinomycetota</taxon>
        <taxon>Actinomycetes</taxon>
        <taxon>Mycobacteriales</taxon>
        <taxon>Nocardiaceae</taxon>
        <taxon>Williamsia</taxon>
    </lineage>
</organism>
<reference evidence="1 2" key="1">
    <citation type="submission" date="2018-06" db="EMBL/GenBank/DDBJ databases">
        <title>Genomic Encyclopedia of Type Strains, Phase IV (KMG-IV): sequencing the most valuable type-strain genomes for metagenomic binning, comparative biology and taxonomic classification.</title>
        <authorList>
            <person name="Goeker M."/>
        </authorList>
    </citation>
    <scope>NUCLEOTIDE SEQUENCE [LARGE SCALE GENOMIC DNA]</scope>
    <source>
        <strain evidence="1 2">DSM 45521</strain>
    </source>
</reference>
<keyword evidence="2" id="KW-1185">Reference proteome</keyword>
<dbReference type="Proteomes" id="UP000247591">
    <property type="component" value="Unassembled WGS sequence"/>
</dbReference>
<name>A0A318RWC8_WILLI</name>
<gene>
    <name evidence="1" type="ORF">DFR67_114146</name>
</gene>
<comment type="caution">
    <text evidence="1">The sequence shown here is derived from an EMBL/GenBank/DDBJ whole genome shotgun (WGS) entry which is preliminary data.</text>
</comment>
<proteinExistence type="predicted"/>
<sequence length="56" mass="6833">MRLPQNTTLRNLLWVQRSILPVPVLEPTMLDDCYYEPGDTFEMVSWAPRYWWVKYL</sequence>
<dbReference type="AlphaFoldDB" id="A0A318RWC8"/>